<evidence type="ECO:0000313" key="2">
    <source>
        <dbReference type="Proteomes" id="UP000326396"/>
    </source>
</evidence>
<gene>
    <name evidence="1" type="ORF">E3N88_27202</name>
</gene>
<sequence>MAISNLHEFKALKKWQTMKIASRFGRRNHRCQFSHLEAKVYLQCYDDALAVRLRNTCEAKVDVDSLHRIFITSQVKIKYGLEYHAPKGQNVKDARIFHLKLVRLIDHPTLCKCCYDVIACQPLSALAAVS</sequence>
<proteinExistence type="predicted"/>
<dbReference type="OrthoDB" id="1706861at2759"/>
<dbReference type="AlphaFoldDB" id="A0A5N6MWN8"/>
<organism evidence="1 2">
    <name type="scientific">Mikania micrantha</name>
    <name type="common">bitter vine</name>
    <dbReference type="NCBI Taxonomy" id="192012"/>
    <lineage>
        <taxon>Eukaryota</taxon>
        <taxon>Viridiplantae</taxon>
        <taxon>Streptophyta</taxon>
        <taxon>Embryophyta</taxon>
        <taxon>Tracheophyta</taxon>
        <taxon>Spermatophyta</taxon>
        <taxon>Magnoliopsida</taxon>
        <taxon>eudicotyledons</taxon>
        <taxon>Gunneridae</taxon>
        <taxon>Pentapetalae</taxon>
        <taxon>asterids</taxon>
        <taxon>campanulids</taxon>
        <taxon>Asterales</taxon>
        <taxon>Asteraceae</taxon>
        <taxon>Asteroideae</taxon>
        <taxon>Heliantheae alliance</taxon>
        <taxon>Eupatorieae</taxon>
        <taxon>Mikania</taxon>
    </lineage>
</organism>
<accession>A0A5N6MWN8</accession>
<reference evidence="1 2" key="1">
    <citation type="submission" date="2019-05" db="EMBL/GenBank/DDBJ databases">
        <title>Mikania micrantha, genome provides insights into the molecular mechanism of rapid growth.</title>
        <authorList>
            <person name="Liu B."/>
        </authorList>
    </citation>
    <scope>NUCLEOTIDE SEQUENCE [LARGE SCALE GENOMIC DNA]</scope>
    <source>
        <strain evidence="1">NLD-2019</strain>
        <tissue evidence="1">Leaf</tissue>
    </source>
</reference>
<name>A0A5N6MWN8_9ASTR</name>
<keyword evidence="2" id="KW-1185">Reference proteome</keyword>
<dbReference type="EMBL" id="SZYD01000014">
    <property type="protein sequence ID" value="KAD4178611.1"/>
    <property type="molecule type" value="Genomic_DNA"/>
</dbReference>
<comment type="caution">
    <text evidence="1">The sequence shown here is derived from an EMBL/GenBank/DDBJ whole genome shotgun (WGS) entry which is preliminary data.</text>
</comment>
<dbReference type="Proteomes" id="UP000326396">
    <property type="component" value="Linkage Group LG4"/>
</dbReference>
<protein>
    <submittedName>
        <fullName evidence="1">Uncharacterized protein</fullName>
    </submittedName>
</protein>
<evidence type="ECO:0000313" key="1">
    <source>
        <dbReference type="EMBL" id="KAD4178611.1"/>
    </source>
</evidence>